<evidence type="ECO:0000313" key="4">
    <source>
        <dbReference type="Proteomes" id="UP000197269"/>
    </source>
</evidence>
<evidence type="ECO:0000259" key="2">
    <source>
        <dbReference type="PROSITE" id="PS50943"/>
    </source>
</evidence>
<dbReference type="GO" id="GO:0005829">
    <property type="term" value="C:cytosol"/>
    <property type="evidence" value="ECO:0007669"/>
    <property type="project" value="TreeGrafter"/>
</dbReference>
<organism evidence="3 4">
    <name type="scientific">Rhizobium esperanzae</name>
    <dbReference type="NCBI Taxonomy" id="1967781"/>
    <lineage>
        <taxon>Bacteria</taxon>
        <taxon>Pseudomonadati</taxon>
        <taxon>Pseudomonadota</taxon>
        <taxon>Alphaproteobacteria</taxon>
        <taxon>Hyphomicrobiales</taxon>
        <taxon>Rhizobiaceae</taxon>
        <taxon>Rhizobium/Agrobacterium group</taxon>
        <taxon>Rhizobium</taxon>
    </lineage>
</organism>
<accession>A0A2D0AAD1</accession>
<dbReference type="SMART" id="SM00530">
    <property type="entry name" value="HTH_XRE"/>
    <property type="match status" value="1"/>
</dbReference>
<reference evidence="3 4" key="1">
    <citation type="submission" date="2017-03" db="EMBL/GenBank/DDBJ databases">
        <title>Genome of strain Rhizobium sp. CNPSo 668.</title>
        <authorList>
            <person name="Ribeiro R."/>
        </authorList>
    </citation>
    <scope>NUCLEOTIDE SEQUENCE [LARGE SCALE GENOMIC DNA]</scope>
    <source>
        <strain evidence="3 4">CNPSo 668</strain>
    </source>
</reference>
<dbReference type="PANTHER" id="PTHR46797:SF1">
    <property type="entry name" value="METHYLPHOSPHONATE SYNTHASE"/>
    <property type="match status" value="1"/>
</dbReference>
<dbReference type="PROSITE" id="PS50943">
    <property type="entry name" value="HTH_CROC1"/>
    <property type="match status" value="1"/>
</dbReference>
<dbReference type="Pfam" id="PF01381">
    <property type="entry name" value="HTH_3"/>
    <property type="match status" value="1"/>
</dbReference>
<proteinExistence type="predicted"/>
<dbReference type="AlphaFoldDB" id="A0A2D0AAD1"/>
<evidence type="ECO:0000256" key="1">
    <source>
        <dbReference type="ARBA" id="ARBA00023125"/>
    </source>
</evidence>
<comment type="caution">
    <text evidence="3">The sequence shown here is derived from an EMBL/GenBank/DDBJ whole genome shotgun (WGS) entry which is preliminary data.</text>
</comment>
<dbReference type="GO" id="GO:0003677">
    <property type="term" value="F:DNA binding"/>
    <property type="evidence" value="ECO:0007669"/>
    <property type="project" value="UniProtKB-KW"/>
</dbReference>
<keyword evidence="1" id="KW-0238">DNA-binding</keyword>
<dbReference type="GO" id="GO:0003700">
    <property type="term" value="F:DNA-binding transcription factor activity"/>
    <property type="evidence" value="ECO:0007669"/>
    <property type="project" value="TreeGrafter"/>
</dbReference>
<dbReference type="EMBL" id="MXPU01000023">
    <property type="protein sequence ID" value="OWO91531.1"/>
    <property type="molecule type" value="Genomic_DNA"/>
</dbReference>
<dbReference type="InterPro" id="IPR050807">
    <property type="entry name" value="TransReg_Diox_bact_type"/>
</dbReference>
<dbReference type="RefSeq" id="WP_088396709.1">
    <property type="nucleotide sequence ID" value="NZ_MXPU01000023.1"/>
</dbReference>
<dbReference type="InterPro" id="IPR001387">
    <property type="entry name" value="Cro/C1-type_HTH"/>
</dbReference>
<evidence type="ECO:0000313" key="3">
    <source>
        <dbReference type="EMBL" id="OWO91531.1"/>
    </source>
</evidence>
<dbReference type="Gene3D" id="1.10.260.40">
    <property type="entry name" value="lambda repressor-like DNA-binding domains"/>
    <property type="match status" value="1"/>
</dbReference>
<name>A0A2D0AAD1_9HYPH</name>
<dbReference type="PANTHER" id="PTHR46797">
    <property type="entry name" value="HTH-TYPE TRANSCRIPTIONAL REGULATOR"/>
    <property type="match status" value="1"/>
</dbReference>
<dbReference type="InterPro" id="IPR010982">
    <property type="entry name" value="Lambda_DNA-bd_dom_sf"/>
</dbReference>
<gene>
    <name evidence="3" type="ORF">B5E41_26395</name>
</gene>
<feature type="domain" description="HTH cro/C1-type" evidence="2">
    <location>
        <begin position="11"/>
        <end position="65"/>
    </location>
</feature>
<sequence>MDLNEVMAMNLRRIRHGKKLTQEELAYRTGLSMRHIGAIERAETSATLTVLGQISDALGVDPSDFLARTSPTCRGNAPISSGCANRS</sequence>
<protein>
    <submittedName>
        <fullName evidence="3">Transcriptional regulator</fullName>
    </submittedName>
</protein>
<dbReference type="Proteomes" id="UP000197269">
    <property type="component" value="Unassembled WGS sequence"/>
</dbReference>
<dbReference type="SUPFAM" id="SSF47413">
    <property type="entry name" value="lambda repressor-like DNA-binding domains"/>
    <property type="match status" value="1"/>
</dbReference>
<dbReference type="CDD" id="cd00093">
    <property type="entry name" value="HTH_XRE"/>
    <property type="match status" value="1"/>
</dbReference>